<feature type="transmembrane region" description="Helical" evidence="1">
    <location>
        <begin position="12"/>
        <end position="30"/>
    </location>
</feature>
<feature type="transmembrane region" description="Helical" evidence="1">
    <location>
        <begin position="116"/>
        <end position="135"/>
    </location>
</feature>
<gene>
    <name evidence="2" type="ORF">AVDCRST_MAG30-593</name>
</gene>
<name>A0A6J4RNQ8_9ACTN</name>
<keyword evidence="1" id="KW-0472">Membrane</keyword>
<organism evidence="2">
    <name type="scientific">uncultured Solirubrobacteraceae bacterium</name>
    <dbReference type="NCBI Taxonomy" id="1162706"/>
    <lineage>
        <taxon>Bacteria</taxon>
        <taxon>Bacillati</taxon>
        <taxon>Actinomycetota</taxon>
        <taxon>Thermoleophilia</taxon>
        <taxon>Solirubrobacterales</taxon>
        <taxon>Solirubrobacteraceae</taxon>
        <taxon>environmental samples</taxon>
    </lineage>
</organism>
<accession>A0A6J4RNQ8</accession>
<dbReference type="EMBL" id="CADCVS010000097">
    <property type="protein sequence ID" value="CAA9477784.1"/>
    <property type="molecule type" value="Genomic_DNA"/>
</dbReference>
<reference evidence="2" key="1">
    <citation type="submission" date="2020-02" db="EMBL/GenBank/DDBJ databases">
        <authorList>
            <person name="Meier V. D."/>
        </authorList>
    </citation>
    <scope>NUCLEOTIDE SEQUENCE</scope>
    <source>
        <strain evidence="2">AVDCRST_MAG30</strain>
    </source>
</reference>
<keyword evidence="1" id="KW-0812">Transmembrane</keyword>
<keyword evidence="1" id="KW-1133">Transmembrane helix</keyword>
<proteinExistence type="predicted"/>
<feature type="transmembrane region" description="Helical" evidence="1">
    <location>
        <begin position="36"/>
        <end position="54"/>
    </location>
</feature>
<protein>
    <submittedName>
        <fullName evidence="2">Uncharacterized protein</fullName>
    </submittedName>
</protein>
<sequence length="168" mass="17705">MRYADYLRLEGTCSIVLGLALALVAFPGLLVSYDAWWAGLLFVPGVLLALAAWARLRRGVPLLAAGRWLTERPLRGAVAGRPGLDAGRLRRRLLIETAIWIVAVTAWVVVARSSGLLIFGTGLASAAFGAVQAFAARGRVRAAEREGATAYVVAERPGLGTPSLGTAP</sequence>
<dbReference type="AlphaFoldDB" id="A0A6J4RNQ8"/>
<feature type="transmembrane region" description="Helical" evidence="1">
    <location>
        <begin position="93"/>
        <end position="110"/>
    </location>
</feature>
<evidence type="ECO:0000256" key="1">
    <source>
        <dbReference type="SAM" id="Phobius"/>
    </source>
</evidence>
<evidence type="ECO:0000313" key="2">
    <source>
        <dbReference type="EMBL" id="CAA9477784.1"/>
    </source>
</evidence>